<gene>
    <name evidence="1" type="ORF">SAMN05192563_1003183</name>
</gene>
<accession>A0A1I7A902</accession>
<dbReference type="EMBL" id="FPBH01000003">
    <property type="protein sequence ID" value="SFT71401.1"/>
    <property type="molecule type" value="Genomic_DNA"/>
</dbReference>
<dbReference type="RefSeq" id="WP_093633412.1">
    <property type="nucleotide sequence ID" value="NZ_FPBH01000003.1"/>
</dbReference>
<dbReference type="AlphaFoldDB" id="A0A1I7A902"/>
<protein>
    <submittedName>
        <fullName evidence="1">Uncharacterized protein</fullName>
    </submittedName>
</protein>
<organism evidence="1 2">
    <name type="scientific">Paraburkholderia aspalathi</name>
    <dbReference type="NCBI Taxonomy" id="1324617"/>
    <lineage>
        <taxon>Bacteria</taxon>
        <taxon>Pseudomonadati</taxon>
        <taxon>Pseudomonadota</taxon>
        <taxon>Betaproteobacteria</taxon>
        <taxon>Burkholderiales</taxon>
        <taxon>Burkholderiaceae</taxon>
        <taxon>Paraburkholderia</taxon>
    </lineage>
</organism>
<reference evidence="1 2" key="1">
    <citation type="submission" date="2016-10" db="EMBL/GenBank/DDBJ databases">
        <authorList>
            <person name="de Groot N.N."/>
        </authorList>
    </citation>
    <scope>NUCLEOTIDE SEQUENCE [LARGE SCALE GENOMIC DNA]</scope>
    <source>
        <strain evidence="1 2">LMG 27731</strain>
    </source>
</reference>
<name>A0A1I7A902_9BURK</name>
<sequence length="82" mass="8792">MSSTASLSSQARSAENPGIGYLALTYADLRLPLQVLKSAAGYYLGTTLAGEPVSRESREYFTSHEAATRALATGDWHQRACP</sequence>
<dbReference type="Proteomes" id="UP000198844">
    <property type="component" value="Unassembled WGS sequence"/>
</dbReference>
<evidence type="ECO:0000313" key="1">
    <source>
        <dbReference type="EMBL" id="SFT71401.1"/>
    </source>
</evidence>
<dbReference type="OrthoDB" id="8563547at2"/>
<evidence type="ECO:0000313" key="2">
    <source>
        <dbReference type="Proteomes" id="UP000198844"/>
    </source>
</evidence>
<proteinExistence type="predicted"/>